<keyword evidence="3" id="KW-0812">Transmembrane</keyword>
<keyword evidence="3" id="KW-1133">Transmembrane helix</keyword>
<dbReference type="InterPro" id="IPR005081">
    <property type="entry name" value="SpoIIGA"/>
</dbReference>
<protein>
    <recommendedName>
        <fullName evidence="1">Sporulation sigma-E factor-processing peptidase</fullName>
        <ecNumber evidence="1">3.4.23.-</ecNumber>
    </recommendedName>
    <alternativeName>
        <fullName evidence="1">Membrane-associated aspartic protease</fullName>
    </alternativeName>
    <alternativeName>
        <fullName evidence="1">Stage II sporulation protein GA</fullName>
    </alternativeName>
</protein>
<feature type="transmembrane region" description="Helical" evidence="3">
    <location>
        <begin position="130"/>
        <end position="148"/>
    </location>
</feature>
<dbReference type="GO" id="GO:0030436">
    <property type="term" value="P:asexual sporulation"/>
    <property type="evidence" value="ECO:0007669"/>
    <property type="project" value="InterPro"/>
</dbReference>
<keyword evidence="5" id="KW-1185">Reference proteome</keyword>
<name>A0A1G8MEX4_9BACI</name>
<comment type="function">
    <text evidence="1">Probable aspartic protease that is responsible for the proteolytic cleavage of the RNA polymerase sigma E factor (SigE/spoIIGB) to yield the active peptide in the mother cell during sporulation. Responds to a signal from the forespore that is triggered by the extracellular signal protein SpoIIR.</text>
</comment>
<evidence type="ECO:0000256" key="2">
    <source>
        <dbReference type="PIRSR" id="PIRSR018571-1"/>
    </source>
</evidence>
<dbReference type="GO" id="GO:0006508">
    <property type="term" value="P:proteolysis"/>
    <property type="evidence" value="ECO:0007669"/>
    <property type="project" value="UniProtKB-KW"/>
</dbReference>
<keyword evidence="1" id="KW-0645">Protease</keyword>
<evidence type="ECO:0000313" key="5">
    <source>
        <dbReference type="Proteomes" id="UP000198853"/>
    </source>
</evidence>
<feature type="active site" evidence="2">
    <location>
        <position position="184"/>
    </location>
</feature>
<keyword evidence="1" id="KW-0378">Hydrolase</keyword>
<comment type="subcellular location">
    <subcellularLocation>
        <location evidence="1">Cell membrane</location>
    </subcellularLocation>
</comment>
<feature type="transmembrane region" description="Helical" evidence="3">
    <location>
        <begin position="90"/>
        <end position="110"/>
    </location>
</feature>
<organism evidence="4 5">
    <name type="scientific">Natribacillus halophilus</name>
    <dbReference type="NCBI Taxonomy" id="549003"/>
    <lineage>
        <taxon>Bacteria</taxon>
        <taxon>Bacillati</taxon>
        <taxon>Bacillota</taxon>
        <taxon>Bacilli</taxon>
        <taxon>Bacillales</taxon>
        <taxon>Bacillaceae</taxon>
        <taxon>Natribacillus</taxon>
    </lineage>
</organism>
<keyword evidence="1 3" id="KW-0472">Membrane</keyword>
<evidence type="ECO:0000313" key="4">
    <source>
        <dbReference type="EMBL" id="SDI66533.1"/>
    </source>
</evidence>
<dbReference type="RefSeq" id="WP_176764651.1">
    <property type="nucleotide sequence ID" value="NZ_FNEN01000004.1"/>
</dbReference>
<feature type="transmembrane region" description="Helical" evidence="3">
    <location>
        <begin position="58"/>
        <end position="78"/>
    </location>
</feature>
<dbReference type="GO" id="GO:0030435">
    <property type="term" value="P:sporulation resulting in formation of a cellular spore"/>
    <property type="evidence" value="ECO:0007669"/>
    <property type="project" value="UniProtKB-KW"/>
</dbReference>
<dbReference type="EC" id="3.4.23.-" evidence="1"/>
<dbReference type="AlphaFoldDB" id="A0A1G8MEX4"/>
<keyword evidence="1" id="KW-0749">Sporulation</keyword>
<dbReference type="GO" id="GO:0005886">
    <property type="term" value="C:plasma membrane"/>
    <property type="evidence" value="ECO:0007669"/>
    <property type="project" value="UniProtKB-SubCell"/>
</dbReference>
<evidence type="ECO:0000256" key="3">
    <source>
        <dbReference type="SAM" id="Phobius"/>
    </source>
</evidence>
<dbReference type="GO" id="GO:0004190">
    <property type="term" value="F:aspartic-type endopeptidase activity"/>
    <property type="evidence" value="ECO:0007669"/>
    <property type="project" value="UniProtKB-KW"/>
</dbReference>
<comment type="similarity">
    <text evidence="1">Belongs to the peptidase U4 family.</text>
</comment>
<sequence>MTLYIDIIYLLNTIVTACLLYMTAKWIGYEIKKGRLFIAAACSSLPLFMWLTPYGDWLLHPLIQGFICLGTILLAFGFQTFTRFGKTVVLFYFISWLSGGAVMAMAMFWQTSELLDVWQSSSRWVLFDDMHGLLVLSTLPVIIVFAELSKRIIKLEKKTFTQFADVVIKMDEKSEKVQATALIDTGNQLRDPISQASVLLAEVRLFKPLLSNEEWTAMSEWLNSHGSRGAMKWEERMKLIPYRSVGREHGFIFAVQASEVVIRQQGRQQRHKNVLIGFENRGLSAEGRFQCIAPPDLLPSSQDTEASVS</sequence>
<accession>A0A1G8MEX4</accession>
<reference evidence="4 5" key="1">
    <citation type="submission" date="2016-10" db="EMBL/GenBank/DDBJ databases">
        <authorList>
            <person name="de Groot N.N."/>
        </authorList>
    </citation>
    <scope>NUCLEOTIDE SEQUENCE [LARGE SCALE GENOMIC DNA]</scope>
    <source>
        <strain evidence="4 5">DSM 21771</strain>
    </source>
</reference>
<dbReference type="Proteomes" id="UP000198853">
    <property type="component" value="Unassembled WGS sequence"/>
</dbReference>
<comment type="subunit">
    <text evidence="1">Self-associates. Interacts with SigE. Interacts with SpoIIR.</text>
</comment>
<dbReference type="EMBL" id="FNEN01000004">
    <property type="protein sequence ID" value="SDI66533.1"/>
    <property type="molecule type" value="Genomic_DNA"/>
</dbReference>
<keyword evidence="1" id="KW-0064">Aspartyl protease</keyword>
<feature type="transmembrane region" description="Helical" evidence="3">
    <location>
        <begin position="6"/>
        <end position="24"/>
    </location>
</feature>
<proteinExistence type="inferred from homology"/>
<keyword evidence="1" id="KW-1003">Cell membrane</keyword>
<dbReference type="Pfam" id="PF03419">
    <property type="entry name" value="Peptidase_U4"/>
    <property type="match status" value="1"/>
</dbReference>
<gene>
    <name evidence="4" type="ORF">SAMN04488123_104134</name>
</gene>
<evidence type="ECO:0000256" key="1">
    <source>
        <dbReference type="PIRNR" id="PIRNR018571"/>
    </source>
</evidence>
<dbReference type="PIRSF" id="PIRSF018571">
    <property type="entry name" value="SpoIIGA"/>
    <property type="match status" value="1"/>
</dbReference>